<dbReference type="WBParaSite" id="PgR056X_g055_t02">
    <property type="protein sequence ID" value="PgR056X_g055_t02"/>
    <property type="gene ID" value="PgR056X_g055"/>
</dbReference>
<keyword evidence="1" id="KW-1185">Reference proteome</keyword>
<dbReference type="AlphaFoldDB" id="A0A915BSB2"/>
<protein>
    <submittedName>
        <fullName evidence="2">Transmembrane protein 14C</fullName>
    </submittedName>
</protein>
<reference evidence="2" key="1">
    <citation type="submission" date="2022-11" db="UniProtKB">
        <authorList>
            <consortium name="WormBaseParasite"/>
        </authorList>
    </citation>
    <scope>IDENTIFICATION</scope>
</reference>
<name>A0A915BSB2_PARUN</name>
<evidence type="ECO:0000313" key="1">
    <source>
        <dbReference type="Proteomes" id="UP000887569"/>
    </source>
</evidence>
<dbReference type="Proteomes" id="UP000887569">
    <property type="component" value="Unplaced"/>
</dbReference>
<accession>A0A915BSB2</accession>
<organism evidence="1 2">
    <name type="scientific">Parascaris univalens</name>
    <name type="common">Nematode worm</name>
    <dbReference type="NCBI Taxonomy" id="6257"/>
    <lineage>
        <taxon>Eukaryota</taxon>
        <taxon>Metazoa</taxon>
        <taxon>Ecdysozoa</taxon>
        <taxon>Nematoda</taxon>
        <taxon>Chromadorea</taxon>
        <taxon>Rhabditida</taxon>
        <taxon>Spirurina</taxon>
        <taxon>Ascaridomorpha</taxon>
        <taxon>Ascaridoidea</taxon>
        <taxon>Ascarididae</taxon>
        <taxon>Parascaris</taxon>
    </lineage>
</organism>
<sequence>MIPFRCECFLDLIFHDCCAGVKFCIVDDIRCSETTFRGIYFVLSANVCKHL</sequence>
<proteinExistence type="predicted"/>
<evidence type="ECO:0000313" key="2">
    <source>
        <dbReference type="WBParaSite" id="PgR056X_g055_t02"/>
    </source>
</evidence>